<accession>A0A8H8A219</accession>
<evidence type="ECO:0000313" key="3">
    <source>
        <dbReference type="Proteomes" id="UP000673691"/>
    </source>
</evidence>
<reference evidence="2 3" key="1">
    <citation type="journal article" name="Sci. Rep.">
        <title>Genome-scale phylogenetic analyses confirm Olpidium as the closest living zoosporic fungus to the non-flagellated, terrestrial fungi.</title>
        <authorList>
            <person name="Chang Y."/>
            <person name="Rochon D."/>
            <person name="Sekimoto S."/>
            <person name="Wang Y."/>
            <person name="Chovatia M."/>
            <person name="Sandor L."/>
            <person name="Salamov A."/>
            <person name="Grigoriev I.V."/>
            <person name="Stajich J.E."/>
            <person name="Spatafora J.W."/>
        </authorList>
    </citation>
    <scope>NUCLEOTIDE SEQUENCE [LARGE SCALE GENOMIC DNA]</scope>
    <source>
        <strain evidence="2">S191</strain>
    </source>
</reference>
<sequence>MELSCSGSESWSSSSEESNGGVWKDEMFEAKWGDRSREQKKKDVAGKAASLDIRSLCQYGLIRCGDILCYNKL</sequence>
<feature type="compositionally biased region" description="Low complexity" evidence="1">
    <location>
        <begin position="1"/>
        <end position="18"/>
    </location>
</feature>
<evidence type="ECO:0000313" key="2">
    <source>
        <dbReference type="EMBL" id="KAG5463738.1"/>
    </source>
</evidence>
<feature type="region of interest" description="Disordered" evidence="1">
    <location>
        <begin position="1"/>
        <end position="22"/>
    </location>
</feature>
<proteinExistence type="predicted"/>
<keyword evidence="3" id="KW-1185">Reference proteome</keyword>
<gene>
    <name evidence="2" type="ORF">BJ554DRAFT_2964</name>
</gene>
<dbReference type="OrthoDB" id="2289918at2759"/>
<evidence type="ECO:0000256" key="1">
    <source>
        <dbReference type="SAM" id="MobiDB-lite"/>
    </source>
</evidence>
<dbReference type="Proteomes" id="UP000673691">
    <property type="component" value="Unassembled WGS sequence"/>
</dbReference>
<dbReference type="EMBL" id="JAEFCI010000142">
    <property type="protein sequence ID" value="KAG5463738.1"/>
    <property type="molecule type" value="Genomic_DNA"/>
</dbReference>
<dbReference type="AlphaFoldDB" id="A0A8H8A219"/>
<organism evidence="2 3">
    <name type="scientific">Olpidium bornovanus</name>
    <dbReference type="NCBI Taxonomy" id="278681"/>
    <lineage>
        <taxon>Eukaryota</taxon>
        <taxon>Fungi</taxon>
        <taxon>Fungi incertae sedis</taxon>
        <taxon>Olpidiomycota</taxon>
        <taxon>Olpidiomycotina</taxon>
        <taxon>Olpidiomycetes</taxon>
        <taxon>Olpidiales</taxon>
        <taxon>Olpidiaceae</taxon>
        <taxon>Olpidium</taxon>
    </lineage>
</organism>
<feature type="non-terminal residue" evidence="2">
    <location>
        <position position="73"/>
    </location>
</feature>
<protein>
    <submittedName>
        <fullName evidence="2">Uncharacterized protein</fullName>
    </submittedName>
</protein>
<name>A0A8H8A219_9FUNG</name>
<comment type="caution">
    <text evidence="2">The sequence shown here is derived from an EMBL/GenBank/DDBJ whole genome shotgun (WGS) entry which is preliminary data.</text>
</comment>